<reference evidence="1 2" key="2">
    <citation type="submission" date="2018-10" db="EMBL/GenBank/DDBJ databases">
        <authorList>
            <consortium name="Pathogen Informatics"/>
        </authorList>
    </citation>
    <scope>NUCLEOTIDE SEQUENCE [LARGE SCALE GENOMIC DNA]</scope>
</reference>
<dbReference type="EMBL" id="UXUI01009473">
    <property type="protein sequence ID" value="VDD93792.1"/>
    <property type="molecule type" value="Genomic_DNA"/>
</dbReference>
<dbReference type="OrthoDB" id="5861097at2759"/>
<evidence type="ECO:0000313" key="3">
    <source>
        <dbReference type="WBParaSite" id="EVEC_0000910201-mRNA-1"/>
    </source>
</evidence>
<dbReference type="WBParaSite" id="EVEC_0000910201-mRNA-1">
    <property type="protein sequence ID" value="EVEC_0000910201-mRNA-1"/>
    <property type="gene ID" value="EVEC_0000910201"/>
</dbReference>
<accession>A0A158QBC6</accession>
<evidence type="ECO:0000313" key="2">
    <source>
        <dbReference type="Proteomes" id="UP000274131"/>
    </source>
</evidence>
<keyword evidence="2" id="KW-1185">Reference proteome</keyword>
<proteinExistence type="predicted"/>
<sequence length="168" mass="17719">MSSVPEDINQTPLQTDTSVLTQPAASPTLFGAAGIMQSGQSLVSFNGSAGSTIFKDNRSTTASSSRPVLSYVTHYSDSGFSSTLSTGSSCSYLPPPPPYRMRGSGKAQRIHRSLSDSKYGTTSSGHMVALPIVRNGGSVHLFQDLQRPQRGGSWTSRVSVVSSSIEIT</sequence>
<name>A0A158QBC6_ENTVE</name>
<gene>
    <name evidence="1" type="ORF">EVEC_LOCUS8543</name>
</gene>
<organism evidence="3">
    <name type="scientific">Enterobius vermicularis</name>
    <name type="common">Human pinworm</name>
    <dbReference type="NCBI Taxonomy" id="51028"/>
    <lineage>
        <taxon>Eukaryota</taxon>
        <taxon>Metazoa</taxon>
        <taxon>Ecdysozoa</taxon>
        <taxon>Nematoda</taxon>
        <taxon>Chromadorea</taxon>
        <taxon>Rhabditida</taxon>
        <taxon>Spirurina</taxon>
        <taxon>Oxyuridomorpha</taxon>
        <taxon>Oxyuroidea</taxon>
        <taxon>Oxyuridae</taxon>
        <taxon>Enterobius</taxon>
    </lineage>
</organism>
<dbReference type="Proteomes" id="UP000274131">
    <property type="component" value="Unassembled WGS sequence"/>
</dbReference>
<protein>
    <submittedName>
        <fullName evidence="3">RUNX1</fullName>
    </submittedName>
</protein>
<evidence type="ECO:0000313" key="1">
    <source>
        <dbReference type="EMBL" id="VDD93792.1"/>
    </source>
</evidence>
<reference evidence="3" key="1">
    <citation type="submission" date="2016-04" db="UniProtKB">
        <authorList>
            <consortium name="WormBaseParasite"/>
        </authorList>
    </citation>
    <scope>IDENTIFICATION</scope>
</reference>
<dbReference type="STRING" id="51028.A0A158QBC6"/>
<dbReference type="AlphaFoldDB" id="A0A158QBC6"/>